<feature type="compositionally biased region" description="Basic residues" evidence="1">
    <location>
        <begin position="17"/>
        <end position="27"/>
    </location>
</feature>
<dbReference type="AlphaFoldDB" id="A0A1E7ZD23"/>
<evidence type="ECO:0000313" key="2">
    <source>
        <dbReference type="EMBL" id="OFC71416.1"/>
    </source>
</evidence>
<feature type="region of interest" description="Disordered" evidence="1">
    <location>
        <begin position="1"/>
        <end position="27"/>
    </location>
</feature>
<comment type="caution">
    <text evidence="2">The sequence shown here is derived from an EMBL/GenBank/DDBJ whole genome shotgun (WGS) entry which is preliminary data.</text>
</comment>
<sequence>MTEKKKANPTANADKQRRFRERQKAAGKKMVRGYVSPEAMQCYDEIREKTGWSDSEVLSNALRITYAAYKCGQIRLLNQWLKEQDR</sequence>
<keyword evidence="3" id="KW-1185">Reference proteome</keyword>
<name>A0A1E7ZD23_9ALTE</name>
<dbReference type="Proteomes" id="UP000175691">
    <property type="component" value="Unassembled WGS sequence"/>
</dbReference>
<protein>
    <submittedName>
        <fullName evidence="2">Uncharacterized protein</fullName>
    </submittedName>
</protein>
<evidence type="ECO:0000313" key="3">
    <source>
        <dbReference type="Proteomes" id="UP000175691"/>
    </source>
</evidence>
<gene>
    <name evidence="2" type="ORF">BFC18_08040</name>
</gene>
<evidence type="ECO:0000256" key="1">
    <source>
        <dbReference type="SAM" id="MobiDB-lite"/>
    </source>
</evidence>
<proteinExistence type="predicted"/>
<accession>A0A1E7ZD23</accession>
<dbReference type="EMBL" id="MDHN01000014">
    <property type="protein sequence ID" value="OFC71416.1"/>
    <property type="molecule type" value="Genomic_DNA"/>
</dbReference>
<dbReference type="RefSeq" id="WP_070124634.1">
    <property type="nucleotide sequence ID" value="NZ_MDHN01000014.1"/>
</dbReference>
<dbReference type="OrthoDB" id="6387717at2"/>
<reference evidence="2 3" key="1">
    <citation type="submission" date="2016-08" db="EMBL/GenBank/DDBJ databases">
        <authorList>
            <person name="Seilhamer J.J."/>
        </authorList>
    </citation>
    <scope>NUCLEOTIDE SEQUENCE [LARGE SCALE GENOMIC DNA]</scope>
    <source>
        <strain evidence="2 3">KCTC 42603</strain>
    </source>
</reference>
<organism evidence="2 3">
    <name type="scientific">Alteromonas confluentis</name>
    <dbReference type="NCBI Taxonomy" id="1656094"/>
    <lineage>
        <taxon>Bacteria</taxon>
        <taxon>Pseudomonadati</taxon>
        <taxon>Pseudomonadota</taxon>
        <taxon>Gammaproteobacteria</taxon>
        <taxon>Alteromonadales</taxon>
        <taxon>Alteromonadaceae</taxon>
        <taxon>Alteromonas/Salinimonas group</taxon>
        <taxon>Alteromonas</taxon>
    </lineage>
</organism>